<accession>A0A8T0NW03</accession>
<organism evidence="1 2">
    <name type="scientific">Panicum virgatum</name>
    <name type="common">Blackwell switchgrass</name>
    <dbReference type="NCBI Taxonomy" id="38727"/>
    <lineage>
        <taxon>Eukaryota</taxon>
        <taxon>Viridiplantae</taxon>
        <taxon>Streptophyta</taxon>
        <taxon>Embryophyta</taxon>
        <taxon>Tracheophyta</taxon>
        <taxon>Spermatophyta</taxon>
        <taxon>Magnoliopsida</taxon>
        <taxon>Liliopsida</taxon>
        <taxon>Poales</taxon>
        <taxon>Poaceae</taxon>
        <taxon>PACMAD clade</taxon>
        <taxon>Panicoideae</taxon>
        <taxon>Panicodae</taxon>
        <taxon>Paniceae</taxon>
        <taxon>Panicinae</taxon>
        <taxon>Panicum</taxon>
        <taxon>Panicum sect. Hiantes</taxon>
    </lineage>
</organism>
<gene>
    <name evidence="1" type="ORF">PVAP13_9KG538627</name>
</gene>
<reference evidence="1" key="1">
    <citation type="submission" date="2020-05" db="EMBL/GenBank/DDBJ databases">
        <title>WGS assembly of Panicum virgatum.</title>
        <authorList>
            <person name="Lovell J.T."/>
            <person name="Jenkins J."/>
            <person name="Shu S."/>
            <person name="Juenger T.E."/>
            <person name="Schmutz J."/>
        </authorList>
    </citation>
    <scope>NUCLEOTIDE SEQUENCE</scope>
    <source>
        <strain evidence="1">AP13</strain>
    </source>
</reference>
<evidence type="ECO:0000313" key="1">
    <source>
        <dbReference type="EMBL" id="KAG2553640.1"/>
    </source>
</evidence>
<comment type="caution">
    <text evidence="1">The sequence shown here is derived from an EMBL/GenBank/DDBJ whole genome shotgun (WGS) entry which is preliminary data.</text>
</comment>
<keyword evidence="2" id="KW-1185">Reference proteome</keyword>
<sequence>MESINHLFFTCPTAKVVWSIVAKSIGAINIPNSVAQFWNWCRNWISTSIQIHAYVLAAICWSTWKARNNACFNNKLIHHPAEIVFHACTFLTFWASLHKEEVQ</sequence>
<dbReference type="Proteomes" id="UP000823388">
    <property type="component" value="Chromosome 9K"/>
</dbReference>
<dbReference type="AlphaFoldDB" id="A0A8T0NW03"/>
<proteinExistence type="predicted"/>
<evidence type="ECO:0000313" key="2">
    <source>
        <dbReference type="Proteomes" id="UP000823388"/>
    </source>
</evidence>
<feature type="non-terminal residue" evidence="1">
    <location>
        <position position="103"/>
    </location>
</feature>
<protein>
    <recommendedName>
        <fullName evidence="3">Reverse transcriptase zinc-binding domain-containing protein</fullName>
    </recommendedName>
</protein>
<name>A0A8T0NW03_PANVG</name>
<evidence type="ECO:0008006" key="3">
    <source>
        <dbReference type="Google" id="ProtNLM"/>
    </source>
</evidence>
<dbReference type="EMBL" id="CM029053">
    <property type="protein sequence ID" value="KAG2553640.1"/>
    <property type="molecule type" value="Genomic_DNA"/>
</dbReference>